<protein>
    <submittedName>
        <fullName evidence="6">Tetraspanin</fullName>
    </submittedName>
</protein>
<evidence type="ECO:0000313" key="7">
    <source>
        <dbReference type="Proteomes" id="UP000017246"/>
    </source>
</evidence>
<reference evidence="6" key="2">
    <citation type="submission" date="2015-11" db="EMBL/GenBank/DDBJ databases">
        <authorList>
            <person name="Zhang Y."/>
            <person name="Guo Z."/>
        </authorList>
    </citation>
    <scope>NUCLEOTIDE SEQUENCE</scope>
</reference>
<feature type="transmembrane region" description="Helical" evidence="5">
    <location>
        <begin position="107"/>
        <end position="125"/>
    </location>
</feature>
<evidence type="ECO:0000256" key="4">
    <source>
        <dbReference type="ARBA" id="ARBA00023136"/>
    </source>
</evidence>
<dbReference type="STRING" id="6211.A0A068XW63"/>
<evidence type="ECO:0000256" key="3">
    <source>
        <dbReference type="ARBA" id="ARBA00022989"/>
    </source>
</evidence>
<keyword evidence="3 5" id="KW-1133">Transmembrane helix</keyword>
<dbReference type="Proteomes" id="UP000017246">
    <property type="component" value="Unassembled WGS sequence"/>
</dbReference>
<dbReference type="EMBL" id="LN902849">
    <property type="protein sequence ID" value="CDS36457.1"/>
    <property type="molecule type" value="Genomic_DNA"/>
</dbReference>
<dbReference type="InterPro" id="IPR018499">
    <property type="entry name" value="Tetraspanin/Peripherin"/>
</dbReference>
<sequence length="288" mass="30883">MGCVISCGLKLILQILNIVLCVAFLAAALFGILLKTSKFFVQQLLSKVFDQFNISDEDLCYLERFITEKVDGIAVILIVVGLALAALCLIGCIASCCGLNVLLKTYAIILIILLVAQIIALSVVFSDPTRLTSLIVNSMEKLLQLFGDGSEEGKMSSVVWDAAMTMGPTCCGMNGCSDFDKLGKPPPIQCCNITTGPCDSKAAQSANVPGCRDKIVTLTASNMQSLLIVSICAILLQVSPIPVLCRSHRDCDAGGLHVNKLWRQEIIDVTAISTPFFAFHLSNTPTAF</sequence>
<proteinExistence type="predicted"/>
<evidence type="ECO:0000256" key="1">
    <source>
        <dbReference type="ARBA" id="ARBA00004141"/>
    </source>
</evidence>
<keyword evidence="4 5" id="KW-0472">Membrane</keyword>
<reference evidence="6" key="1">
    <citation type="journal article" date="2013" name="Nature">
        <title>The genomes of four tapeworm species reveal adaptations to parasitism.</title>
        <authorList>
            <person name="Tsai I.J."/>
            <person name="Zarowiecki M."/>
            <person name="Holroyd N."/>
            <person name="Garciarrubio A."/>
            <person name="Sanchez-Flores A."/>
            <person name="Brooks K.L."/>
            <person name="Tracey A."/>
            <person name="Bobes R.J."/>
            <person name="Fragoso G."/>
            <person name="Sciutto E."/>
            <person name="Aslett M."/>
            <person name="Beasley H."/>
            <person name="Bennett H.M."/>
            <person name="Cai J."/>
            <person name="Camicia F."/>
            <person name="Clark R."/>
            <person name="Cucher M."/>
            <person name="De Silva N."/>
            <person name="Day T.A."/>
            <person name="Deplazes P."/>
            <person name="Estrada K."/>
            <person name="Fernandez C."/>
            <person name="Holland P.W."/>
            <person name="Hou J."/>
            <person name="Hu S."/>
            <person name="Huckvale T."/>
            <person name="Hung S.S."/>
            <person name="Kamenetzky L."/>
            <person name="Keane J.A."/>
            <person name="Kiss F."/>
            <person name="Koziol U."/>
            <person name="Lambert O."/>
            <person name="Liu K."/>
            <person name="Luo X."/>
            <person name="Luo Y."/>
            <person name="Macchiaroli N."/>
            <person name="Nichol S."/>
            <person name="Paps J."/>
            <person name="Parkinson J."/>
            <person name="Pouchkina-Stantcheva N."/>
            <person name="Riddiford N."/>
            <person name="Rosenzvit M."/>
            <person name="Salinas G."/>
            <person name="Wasmuth J.D."/>
            <person name="Zamanian M."/>
            <person name="Zheng Y."/>
            <person name="Cai X."/>
            <person name="Soberon X."/>
            <person name="Olson P.D."/>
            <person name="Laclette J.P."/>
            <person name="Brehm K."/>
            <person name="Berriman M."/>
            <person name="Garciarrubio A."/>
            <person name="Bobes R.J."/>
            <person name="Fragoso G."/>
            <person name="Sanchez-Flores A."/>
            <person name="Estrada K."/>
            <person name="Cevallos M.A."/>
            <person name="Morett E."/>
            <person name="Gonzalez V."/>
            <person name="Portillo T."/>
            <person name="Ochoa-Leyva A."/>
            <person name="Jose M.V."/>
            <person name="Sciutto E."/>
            <person name="Landa A."/>
            <person name="Jimenez L."/>
            <person name="Valdes V."/>
            <person name="Carrero J.C."/>
            <person name="Larralde C."/>
            <person name="Morales-Montor J."/>
            <person name="Limon-Lason J."/>
            <person name="Soberon X."/>
            <person name="Laclette J.P."/>
        </authorList>
    </citation>
    <scope>NUCLEOTIDE SEQUENCE [LARGE SCALE GENOMIC DNA]</scope>
</reference>
<keyword evidence="2 5" id="KW-0812">Transmembrane</keyword>
<dbReference type="Pfam" id="PF00335">
    <property type="entry name" value="Tetraspanin"/>
    <property type="match status" value="1"/>
</dbReference>
<accession>A0A068XW63</accession>
<organism evidence="6 7">
    <name type="scientific">Echinococcus multilocularis</name>
    <name type="common">Fox tapeworm</name>
    <dbReference type="NCBI Taxonomy" id="6211"/>
    <lineage>
        <taxon>Eukaryota</taxon>
        <taxon>Metazoa</taxon>
        <taxon>Spiralia</taxon>
        <taxon>Lophotrochozoa</taxon>
        <taxon>Platyhelminthes</taxon>
        <taxon>Cestoda</taxon>
        <taxon>Eucestoda</taxon>
        <taxon>Cyclophyllidea</taxon>
        <taxon>Taeniidae</taxon>
        <taxon>Echinococcus</taxon>
    </lineage>
</organism>
<dbReference type="AlphaFoldDB" id="A0A068XW63"/>
<dbReference type="PANTHER" id="PTHR19282:SF544">
    <property type="entry name" value="TETRASPANIN"/>
    <property type="match status" value="1"/>
</dbReference>
<dbReference type="PANTHER" id="PTHR19282">
    <property type="entry name" value="TETRASPANIN"/>
    <property type="match status" value="1"/>
</dbReference>
<keyword evidence="7" id="KW-1185">Reference proteome</keyword>
<comment type="subcellular location">
    <subcellularLocation>
        <location evidence="1">Membrane</location>
        <topology evidence="1">Multi-pass membrane protein</topology>
    </subcellularLocation>
</comment>
<evidence type="ECO:0000256" key="2">
    <source>
        <dbReference type="ARBA" id="ARBA00022692"/>
    </source>
</evidence>
<dbReference type="GO" id="GO:0005886">
    <property type="term" value="C:plasma membrane"/>
    <property type="evidence" value="ECO:0007669"/>
    <property type="project" value="TreeGrafter"/>
</dbReference>
<feature type="transmembrane region" description="Helical" evidence="5">
    <location>
        <begin position="73"/>
        <end position="101"/>
    </location>
</feature>
<feature type="transmembrane region" description="Helical" evidence="5">
    <location>
        <begin position="12"/>
        <end position="34"/>
    </location>
</feature>
<gene>
    <name evidence="6" type="ORF">EmuJ_000355400</name>
</gene>
<evidence type="ECO:0000256" key="5">
    <source>
        <dbReference type="SAM" id="Phobius"/>
    </source>
</evidence>
<evidence type="ECO:0000313" key="6">
    <source>
        <dbReference type="EMBL" id="CDS36457.1"/>
    </source>
</evidence>
<dbReference type="OrthoDB" id="9972904at2759"/>
<name>A0A068XW63_ECHMU</name>